<dbReference type="SUPFAM" id="SSF55811">
    <property type="entry name" value="Nudix"/>
    <property type="match status" value="1"/>
</dbReference>
<organism evidence="2 3">
    <name type="scientific">Pseudochrobactrum asaccharolyticum</name>
    <dbReference type="NCBI Taxonomy" id="354351"/>
    <lineage>
        <taxon>Bacteria</taxon>
        <taxon>Pseudomonadati</taxon>
        <taxon>Pseudomonadota</taxon>
        <taxon>Alphaproteobacteria</taxon>
        <taxon>Hyphomicrobiales</taxon>
        <taxon>Brucellaceae</taxon>
        <taxon>Pseudochrobactrum</taxon>
    </lineage>
</organism>
<accession>A0A366DLJ2</accession>
<comment type="caution">
    <text evidence="2">The sequence shown here is derived from an EMBL/GenBank/DDBJ whole genome shotgun (WGS) entry which is preliminary data.</text>
</comment>
<name>A0A366DLJ2_9HYPH</name>
<dbReference type="GO" id="GO:0003824">
    <property type="term" value="F:catalytic activity"/>
    <property type="evidence" value="ECO:0007669"/>
    <property type="project" value="UniProtKB-ARBA"/>
</dbReference>
<dbReference type="Pfam" id="PF00293">
    <property type="entry name" value="NUDIX"/>
    <property type="match status" value="1"/>
</dbReference>
<keyword evidence="3" id="KW-1185">Reference proteome</keyword>
<dbReference type="InterPro" id="IPR000086">
    <property type="entry name" value="NUDIX_hydrolase_dom"/>
</dbReference>
<feature type="domain" description="Nudix hydrolase" evidence="1">
    <location>
        <begin position="102"/>
        <end position="240"/>
    </location>
</feature>
<reference evidence="2 3" key="1">
    <citation type="submission" date="2018-06" db="EMBL/GenBank/DDBJ databases">
        <title>Genomic Encyclopedia of Type Strains, Phase IV (KMG-IV): sequencing the most valuable type-strain genomes for metagenomic binning, comparative biology and taxonomic classification.</title>
        <authorList>
            <person name="Goeker M."/>
        </authorList>
    </citation>
    <scope>NUCLEOTIDE SEQUENCE [LARGE SCALE GENOMIC DNA]</scope>
    <source>
        <strain evidence="2 3">DSM 25619</strain>
    </source>
</reference>
<evidence type="ECO:0000313" key="2">
    <source>
        <dbReference type="EMBL" id="RBO90950.1"/>
    </source>
</evidence>
<dbReference type="EMBL" id="QNRH01000011">
    <property type="protein sequence ID" value="RBO90950.1"/>
    <property type="molecule type" value="Genomic_DNA"/>
</dbReference>
<gene>
    <name evidence="2" type="ORF">DFR47_11145</name>
</gene>
<dbReference type="Proteomes" id="UP000252893">
    <property type="component" value="Unassembled WGS sequence"/>
</dbReference>
<protein>
    <submittedName>
        <fullName evidence="2">NUDIX domain-containing protein</fullName>
    </submittedName>
</protein>
<evidence type="ECO:0000259" key="1">
    <source>
        <dbReference type="PROSITE" id="PS51462"/>
    </source>
</evidence>
<dbReference type="PROSITE" id="PS51462">
    <property type="entry name" value="NUDIX"/>
    <property type="match status" value="1"/>
</dbReference>
<proteinExistence type="predicted"/>
<sequence length="248" mass="28111">MLPDNYITVFIDRMSDFIGVVSPQVAHILISENLVENTEKGLILPQRGQALEERLRHITQALYQYGHIGEYRGEAMAVMAHFEGEILAKIDRSALRAMGFLGVKVHINGIITNCEEPKIWLARRAENRRSAPLHLDTMVAGGQPYGKTLLETAIMEAWEEASLTSDQLQGLSEPDTIMAEYISPEGYHREKLVIYNLELPDSFKPACCDGEIIETFCVSKTQLQHLLTGYDRFKYNTELVCRRLLTKI</sequence>
<dbReference type="RefSeq" id="WP_170137566.1">
    <property type="nucleotide sequence ID" value="NZ_JBHEEG010000013.1"/>
</dbReference>
<evidence type="ECO:0000313" key="3">
    <source>
        <dbReference type="Proteomes" id="UP000252893"/>
    </source>
</evidence>
<dbReference type="Gene3D" id="3.90.79.10">
    <property type="entry name" value="Nucleoside Triphosphate Pyrophosphohydrolase"/>
    <property type="match status" value="1"/>
</dbReference>
<dbReference type="AlphaFoldDB" id="A0A366DLJ2"/>
<dbReference type="InterPro" id="IPR015797">
    <property type="entry name" value="NUDIX_hydrolase-like_dom_sf"/>
</dbReference>